<dbReference type="InterPro" id="IPR040092">
    <property type="entry name" value="TBRG1"/>
</dbReference>
<feature type="compositionally biased region" description="Basic residues" evidence="3">
    <location>
        <begin position="133"/>
        <end position="146"/>
    </location>
</feature>
<dbReference type="STRING" id="4829.A0A163K3B0"/>
<feature type="region of interest" description="Disordered" evidence="3">
    <location>
        <begin position="352"/>
        <end position="467"/>
    </location>
</feature>
<evidence type="ECO:0000256" key="1">
    <source>
        <dbReference type="ARBA" id="ARBA00004123"/>
    </source>
</evidence>
<feature type="region of interest" description="Disordered" evidence="3">
    <location>
        <begin position="133"/>
        <end position="191"/>
    </location>
</feature>
<reference evidence="5" key="1">
    <citation type="submission" date="2016-04" db="EMBL/GenBank/DDBJ databases">
        <authorList>
            <person name="Evans L.H."/>
            <person name="Alamgir A."/>
            <person name="Owens N."/>
            <person name="Weber N.D."/>
            <person name="Virtaneva K."/>
            <person name="Barbian K."/>
            <person name="Babar A."/>
            <person name="Rosenke K."/>
        </authorList>
    </citation>
    <scope>NUCLEOTIDE SEQUENCE [LARGE SCALE GENOMIC DNA]</scope>
    <source>
        <strain evidence="5">CBS 101.48</strain>
    </source>
</reference>
<dbReference type="PROSITE" id="PS51543">
    <property type="entry name" value="FYRC"/>
    <property type="match status" value="1"/>
</dbReference>
<dbReference type="AlphaFoldDB" id="A0A163K3B0"/>
<dbReference type="PANTHER" id="PTHR22715:SF0">
    <property type="entry name" value="TRANSFORMING GROWTH FACTOR BETA REGULATOR 1"/>
    <property type="match status" value="1"/>
</dbReference>
<evidence type="ECO:0000313" key="5">
    <source>
        <dbReference type="EMBL" id="SAM06226.1"/>
    </source>
</evidence>
<keyword evidence="2" id="KW-0539">Nucleus</keyword>
<dbReference type="InterPro" id="IPR003889">
    <property type="entry name" value="FYrich_C"/>
</dbReference>
<dbReference type="SMART" id="SM00541">
    <property type="entry name" value="FYRN"/>
    <property type="match status" value="1"/>
</dbReference>
<organism evidence="5">
    <name type="scientific">Absidia glauca</name>
    <name type="common">Pin mould</name>
    <dbReference type="NCBI Taxonomy" id="4829"/>
    <lineage>
        <taxon>Eukaryota</taxon>
        <taxon>Fungi</taxon>
        <taxon>Fungi incertae sedis</taxon>
        <taxon>Mucoromycota</taxon>
        <taxon>Mucoromycotina</taxon>
        <taxon>Mucoromycetes</taxon>
        <taxon>Mucorales</taxon>
        <taxon>Cunninghamellaceae</taxon>
        <taxon>Absidia</taxon>
    </lineage>
</organism>
<comment type="subcellular location">
    <subcellularLocation>
        <location evidence="1">Nucleus</location>
    </subcellularLocation>
</comment>
<dbReference type="EMBL" id="LT554554">
    <property type="protein sequence ID" value="SAM06226.1"/>
    <property type="molecule type" value="Genomic_DNA"/>
</dbReference>
<dbReference type="Pfam" id="PF05964">
    <property type="entry name" value="FYRN"/>
    <property type="match status" value="1"/>
</dbReference>
<feature type="compositionally biased region" description="Basic residues" evidence="3">
    <location>
        <begin position="165"/>
        <end position="178"/>
    </location>
</feature>
<dbReference type="InterPro" id="IPR056513">
    <property type="entry name" value="INO80F"/>
</dbReference>
<dbReference type="PROSITE" id="PS51542">
    <property type="entry name" value="FYRN"/>
    <property type="match status" value="1"/>
</dbReference>
<dbReference type="Pfam" id="PF24245">
    <property type="entry name" value="INO80F"/>
    <property type="match status" value="1"/>
</dbReference>
<protein>
    <recommendedName>
        <fullName evidence="4">INO80 complex subunit F domain-containing protein</fullName>
    </recommendedName>
</protein>
<keyword evidence="6" id="KW-1185">Reference proteome</keyword>
<dbReference type="Gene3D" id="3.30.160.360">
    <property type="match status" value="1"/>
</dbReference>
<dbReference type="GO" id="GO:0005634">
    <property type="term" value="C:nucleus"/>
    <property type="evidence" value="ECO:0007669"/>
    <property type="project" value="UniProtKB-SubCell"/>
</dbReference>
<feature type="region of interest" description="Disordered" evidence="3">
    <location>
        <begin position="78"/>
        <end position="107"/>
    </location>
</feature>
<dbReference type="InParanoid" id="A0A163K3B0"/>
<feature type="domain" description="INO80 complex subunit F" evidence="4">
    <location>
        <begin position="27"/>
        <end position="69"/>
    </location>
</feature>
<dbReference type="Proteomes" id="UP000078561">
    <property type="component" value="Unassembled WGS sequence"/>
</dbReference>
<dbReference type="InterPro" id="IPR003888">
    <property type="entry name" value="FYrich_N"/>
</dbReference>
<evidence type="ECO:0000259" key="4">
    <source>
        <dbReference type="Pfam" id="PF24245"/>
    </source>
</evidence>
<accession>A0A163K3B0</accession>
<dbReference type="OrthoDB" id="285793at2759"/>
<dbReference type="PANTHER" id="PTHR22715">
    <property type="entry name" value="TRANSFORMING GROWTH FACTOR BETA REGULATED GENE 1"/>
    <property type="match status" value="1"/>
</dbReference>
<feature type="compositionally biased region" description="Acidic residues" evidence="3">
    <location>
        <begin position="455"/>
        <end position="467"/>
    </location>
</feature>
<evidence type="ECO:0000256" key="3">
    <source>
        <dbReference type="SAM" id="MobiDB-lite"/>
    </source>
</evidence>
<gene>
    <name evidence="5" type="primary">ABSGL_12112.1 scaffold 12663</name>
</gene>
<dbReference type="OMA" id="NGPMFEI"/>
<sequence length="467" mass="51762">MSAPSIASPLPSTTAAVTTPTQAFNEEKYKKLKRKLRDIIGTNDSMLKQYEQTKKKIKTLTYERNLLLDNIARMEHMVSSDDNSSDLPSDISDSGDENEGKAEHNTVCTGQDGPLMVSFYYLYTVKNSIKLLIKKQPKPRQRRRTKKEPNPSGRDQATVASAPPKRSKMSKVPAKTRRVQPIERDESGNPKLPQQIGVLTVLKLGSIEPHREAFHNERYIFPVGYTVSRTYPSMVDPVNNTVITSTIVDGGDGPRFHVEAADMPGQPIIANSATGAWTVVVRRSNEIRHRDHSNSASGPDYYGFKHPTIAKMIQDLPGAKDLEHYVWQPFEEMEPRAAKGVMAAALKKRGNLEQMGNANRKGAGGKAVEEDNNSDTTTTMTPLADDDTHLDHTIISPGDDGDDDDDDDEDDDDDDDDDDDIDLEGDDEMDYDDDDRSSLPLGPPHIPSVYPQANDPDEEVDELGVSD</sequence>
<feature type="compositionally biased region" description="Acidic residues" evidence="3">
    <location>
        <begin position="399"/>
        <end position="435"/>
    </location>
</feature>
<name>A0A163K3B0_ABSGL</name>
<evidence type="ECO:0000313" key="6">
    <source>
        <dbReference type="Proteomes" id="UP000078561"/>
    </source>
</evidence>
<proteinExistence type="predicted"/>
<feature type="compositionally biased region" description="Low complexity" evidence="3">
    <location>
        <begin position="80"/>
        <end position="92"/>
    </location>
</feature>
<dbReference type="GO" id="GO:0051726">
    <property type="term" value="P:regulation of cell cycle"/>
    <property type="evidence" value="ECO:0007669"/>
    <property type="project" value="TreeGrafter"/>
</dbReference>
<dbReference type="Pfam" id="PF05965">
    <property type="entry name" value="FYRC"/>
    <property type="match status" value="1"/>
</dbReference>
<evidence type="ECO:0000256" key="2">
    <source>
        <dbReference type="ARBA" id="ARBA00023242"/>
    </source>
</evidence>